<keyword evidence="4 8" id="KW-0285">Flavoprotein</keyword>
<evidence type="ECO:0000313" key="10">
    <source>
        <dbReference type="EMBL" id="GKS82079.1"/>
    </source>
</evidence>
<dbReference type="InterPro" id="IPR010960">
    <property type="entry name" value="Flavocytochrome_c"/>
</dbReference>
<dbReference type="InterPro" id="IPR036188">
    <property type="entry name" value="FAD/NAD-bd_sf"/>
</dbReference>
<dbReference type="InterPro" id="IPR029039">
    <property type="entry name" value="Flavoprotein-like_sf"/>
</dbReference>
<keyword evidence="11" id="KW-1185">Reference proteome</keyword>
<dbReference type="PANTHER" id="PTHR43400">
    <property type="entry name" value="FUMARATE REDUCTASE"/>
    <property type="match status" value="1"/>
</dbReference>
<dbReference type="InterPro" id="IPR027477">
    <property type="entry name" value="Succ_DH/fumarate_Rdtase_cat_sf"/>
</dbReference>
<dbReference type="Gene3D" id="3.40.50.360">
    <property type="match status" value="1"/>
</dbReference>
<dbReference type="Pfam" id="PF03358">
    <property type="entry name" value="FMN_red"/>
    <property type="match status" value="1"/>
</dbReference>
<comment type="catalytic activity">
    <reaction evidence="7 8">
        <text>dihydrourocanate + A = urocanate + AH2</text>
        <dbReference type="Rhea" id="RHEA:36059"/>
        <dbReference type="ChEBI" id="CHEBI:13193"/>
        <dbReference type="ChEBI" id="CHEBI:17499"/>
        <dbReference type="ChEBI" id="CHEBI:27247"/>
        <dbReference type="ChEBI" id="CHEBI:72991"/>
        <dbReference type="EC" id="1.3.99.33"/>
    </reaction>
</comment>
<accession>A0ABQ5JM30</accession>
<dbReference type="RefSeq" id="WP_244056307.1">
    <property type="nucleotide sequence ID" value="NZ_BQXH01000018.1"/>
</dbReference>
<feature type="domain" description="FMN-binding" evidence="9">
    <location>
        <begin position="201"/>
        <end position="275"/>
    </location>
</feature>
<dbReference type="SUPFAM" id="SSF52218">
    <property type="entry name" value="Flavoproteins"/>
    <property type="match status" value="1"/>
</dbReference>
<evidence type="ECO:0000256" key="8">
    <source>
        <dbReference type="RuleBase" id="RU366062"/>
    </source>
</evidence>
<comment type="cofactor">
    <cofactor evidence="8">
        <name>FAD</name>
        <dbReference type="ChEBI" id="CHEBI:57692"/>
    </cofactor>
    <text evidence="8">Binds 1 FAD per subunit.</text>
</comment>
<dbReference type="InterPro" id="IPR005025">
    <property type="entry name" value="FMN_Rdtase-like_dom"/>
</dbReference>
<comment type="similarity">
    <text evidence="1 8">Belongs to the FAD-dependent oxidoreductase 2 family. FRD/SDH subfamily.</text>
</comment>
<dbReference type="Pfam" id="PF00890">
    <property type="entry name" value="FAD_binding_2"/>
    <property type="match status" value="2"/>
</dbReference>
<organism evidence="10 11">
    <name type="scientific">Ligilactobacillus pabuli</name>
    <dbReference type="NCBI Taxonomy" id="2886039"/>
    <lineage>
        <taxon>Bacteria</taxon>
        <taxon>Bacillati</taxon>
        <taxon>Bacillota</taxon>
        <taxon>Bacilli</taxon>
        <taxon>Lactobacillales</taxon>
        <taxon>Lactobacillaceae</taxon>
        <taxon>Ligilactobacillus</taxon>
    </lineage>
</organism>
<evidence type="ECO:0000259" key="9">
    <source>
        <dbReference type="SMART" id="SM00900"/>
    </source>
</evidence>
<dbReference type="PANTHER" id="PTHR43400:SF7">
    <property type="entry name" value="FAD-DEPENDENT OXIDOREDUCTASE 2 FAD BINDING DOMAIN-CONTAINING PROTEIN"/>
    <property type="match status" value="1"/>
</dbReference>
<evidence type="ECO:0000313" key="11">
    <source>
        <dbReference type="Proteomes" id="UP001055149"/>
    </source>
</evidence>
<dbReference type="NCBIfam" id="TIGR01813">
    <property type="entry name" value="flavo_cyto_c"/>
    <property type="match status" value="1"/>
</dbReference>
<dbReference type="EC" id="1.3.99.33" evidence="2 8"/>
<dbReference type="EMBL" id="BQXH01000018">
    <property type="protein sequence ID" value="GKS82079.1"/>
    <property type="molecule type" value="Genomic_DNA"/>
</dbReference>
<dbReference type="InterPro" id="IPR007329">
    <property type="entry name" value="FMN-bd"/>
</dbReference>
<name>A0ABQ5JM30_9LACO</name>
<evidence type="ECO:0000256" key="6">
    <source>
        <dbReference type="ARBA" id="ARBA00023002"/>
    </source>
</evidence>
<evidence type="ECO:0000256" key="1">
    <source>
        <dbReference type="ARBA" id="ARBA00008040"/>
    </source>
</evidence>
<dbReference type="SUPFAM" id="SSF56425">
    <property type="entry name" value="Succinate dehydrogenase/fumarate reductase flavoprotein, catalytic domain"/>
    <property type="match status" value="1"/>
</dbReference>
<dbReference type="Proteomes" id="UP001055149">
    <property type="component" value="Unassembled WGS sequence"/>
</dbReference>
<evidence type="ECO:0000256" key="2">
    <source>
        <dbReference type="ARBA" id="ARBA00013137"/>
    </source>
</evidence>
<dbReference type="Gene3D" id="3.50.50.60">
    <property type="entry name" value="FAD/NAD(P)-binding domain"/>
    <property type="match status" value="2"/>
</dbReference>
<dbReference type="Gene3D" id="3.90.700.10">
    <property type="entry name" value="Succinate dehydrogenase/fumarate reductase flavoprotein, catalytic domain"/>
    <property type="match status" value="1"/>
</dbReference>
<evidence type="ECO:0000256" key="5">
    <source>
        <dbReference type="ARBA" id="ARBA00022827"/>
    </source>
</evidence>
<evidence type="ECO:0000256" key="4">
    <source>
        <dbReference type="ARBA" id="ARBA00022630"/>
    </source>
</evidence>
<reference evidence="10" key="1">
    <citation type="journal article" date="2022" name="Int. J. Syst. Evol. Microbiol.">
        <title>A novel species of lactic acid bacteria, Ligilactobacillus pabuli sp. nov., isolated from alfalfa silage.</title>
        <authorList>
            <person name="Tohno M."/>
            <person name="Tanizawa Y."/>
            <person name="Sawada H."/>
            <person name="Sakamoto M."/>
            <person name="Ohkuma M."/>
            <person name="Kobayashi H."/>
        </authorList>
    </citation>
    <scope>NUCLEOTIDE SEQUENCE</scope>
    <source>
        <strain evidence="10">AF129</strain>
    </source>
</reference>
<keyword evidence="6 8" id="KW-0560">Oxidoreductase</keyword>
<comment type="cofactor">
    <cofactor evidence="8">
        <name>FMN</name>
        <dbReference type="ChEBI" id="CHEBI:58210"/>
    </cofactor>
    <text evidence="8">Binds 1 or 2 FMN covalently per subunit.</text>
</comment>
<dbReference type="InterPro" id="IPR050315">
    <property type="entry name" value="FAD-oxidoreductase_2"/>
</dbReference>
<dbReference type="SUPFAM" id="SSF51905">
    <property type="entry name" value="FAD/NAD(P)-binding domain"/>
    <property type="match status" value="1"/>
</dbReference>
<evidence type="ECO:0000256" key="3">
    <source>
        <dbReference type="ARBA" id="ARBA00015872"/>
    </source>
</evidence>
<dbReference type="InterPro" id="IPR003953">
    <property type="entry name" value="FAD-dep_OxRdtase_2_FAD-bd"/>
</dbReference>
<sequence>MKIIGVIGTNSANSATRKLLEYMQQHFKQQAEIELLEITDYPLFNESDDQSESALLTGDAKKIEAADGVIISTSEHNRMIPSSLKSFLEWMSFKLHPFNNKPVMVVGSSVTKQGSASAQLALRQTLDAPGLGAIVLPGNEFLLSSSAAAFDENGALKDQGTIDFLGTCFKNFLQFVKVADVLNGVDEMNFEPGTYSVMASGHNGKVPMKVTFSENRIENIEIDTEGETTGIADTVWERMPQQIIDGQTLNVDAVSGASDTSRGVLTGVAEAVSLAGADPDVLKKRPKPAKNVADEPVEYEADVVVVGGGGTGLSAAATSLQAGKKTILVEKFPAVGGNTIRTGGPMNAADPEWQNTFDALPGEAATLKSLMETPDEKIDPEYLEDFHALQGQLKEYLDSDKHFLFDSKLLHEIQTYLGGKRQDLSGNDIHGDYNLVKTLVDNALDSVKWLQNIGVRFDPNEVTMPVGAKWRRGHKPLENQGYEYISNLQRYVKEEGGQIITDTRVKKLLQQDGKLVGLEAENFDGQKVIVHASSVILASGGFAANTKMVQQYNTYWTKVDDDIATSNSPAMTGDGIKLGTDVGADLVGMGFSQMMPVSDPVTGELFSGLQVPPANFVMVNNKGDRFVDEYESRDVLSQAAIDNGGLFYLIADDNIKATAYNTSQEKIDEQVAAGTLFRDDTLEGLAAQIKVDPAELVQTIKNYNSYVDAGKDPEFGKDVFDLKVEKAPFYATPRKPALHHTMGGLKIDKQAHVLNEAGEKITGLYAAGEVAGGLHAGNRLGGNSLADIFTFGRIAAQTAVTEHEELATDATTSASHSE</sequence>
<proteinExistence type="inferred from homology"/>
<comment type="caution">
    <text evidence="10">The sequence shown here is derived from an EMBL/GenBank/DDBJ whole genome shotgun (WGS) entry which is preliminary data.</text>
</comment>
<evidence type="ECO:0000256" key="7">
    <source>
        <dbReference type="ARBA" id="ARBA00049922"/>
    </source>
</evidence>
<protein>
    <recommendedName>
        <fullName evidence="3 8">Urocanate reductase</fullName>
        <ecNumber evidence="2 8">1.3.99.33</ecNumber>
    </recommendedName>
</protein>
<dbReference type="Gene3D" id="3.90.1010.20">
    <property type="match status" value="1"/>
</dbReference>
<dbReference type="Pfam" id="PF04205">
    <property type="entry name" value="FMN_bind"/>
    <property type="match status" value="1"/>
</dbReference>
<dbReference type="SMART" id="SM00900">
    <property type="entry name" value="FMN_bind"/>
    <property type="match status" value="1"/>
</dbReference>
<keyword evidence="5 8" id="KW-0274">FAD</keyword>
<gene>
    <name evidence="10" type="ORF">LPAF129_17650</name>
</gene>